<evidence type="ECO:0000313" key="2">
    <source>
        <dbReference type="EMBL" id="CAA9434189.1"/>
    </source>
</evidence>
<dbReference type="PANTHER" id="PTHR47237">
    <property type="entry name" value="SLL0310 PROTEIN"/>
    <property type="match status" value="1"/>
</dbReference>
<dbReference type="Pfam" id="PF13508">
    <property type="entry name" value="Acetyltransf_7"/>
    <property type="match status" value="1"/>
</dbReference>
<dbReference type="InterPro" id="IPR000182">
    <property type="entry name" value="GNAT_dom"/>
</dbReference>
<dbReference type="GO" id="GO:0016747">
    <property type="term" value="F:acyltransferase activity, transferring groups other than amino-acyl groups"/>
    <property type="evidence" value="ECO:0007669"/>
    <property type="project" value="InterPro"/>
</dbReference>
<feature type="domain" description="N-acetyltransferase" evidence="1">
    <location>
        <begin position="15"/>
        <end position="155"/>
    </location>
</feature>
<protein>
    <submittedName>
        <fullName evidence="2">GCN5-related N-acetyltransferase</fullName>
    </submittedName>
</protein>
<sequence length="300" mass="32477">MASNRREVLKAGAGLRVRRMEVSDVERVLELRSVVRWAADPRAFDLLRGVRDARWFVAGAADGGLVGMVGAVPLGAVGILCHLAVHHEHRGLGLGRELSAWAVAYLKGRGAKTIRLYATGPAEDIYRSLGFREMGRRTAYRLDGREAAPGSADLRRVDTLRFGDLPELYGVDLWSHGADRSPLIFSALGLRHGKGFVARDAAGRIEGYLILDASRDPVRIGPFSARTTDAARDLLLRTLEAAGDTPVRVIATGPNDCPSHDLFQSLGFVGREDRLRMELGEEVAGPGGLVQYGTTPFVAT</sequence>
<dbReference type="PROSITE" id="PS51186">
    <property type="entry name" value="GNAT"/>
    <property type="match status" value="1"/>
</dbReference>
<dbReference type="InterPro" id="IPR052729">
    <property type="entry name" value="Acyl/Acetyltrans_Enzymes"/>
</dbReference>
<dbReference type="Gene3D" id="3.40.630.30">
    <property type="match status" value="1"/>
</dbReference>
<evidence type="ECO:0000259" key="1">
    <source>
        <dbReference type="PROSITE" id="PS51186"/>
    </source>
</evidence>
<keyword evidence="2" id="KW-0808">Transferase</keyword>
<gene>
    <name evidence="2" type="ORF">AVDCRST_MAG03-3501</name>
</gene>
<proteinExistence type="predicted"/>
<dbReference type="InterPro" id="IPR016181">
    <property type="entry name" value="Acyl_CoA_acyltransferase"/>
</dbReference>
<name>A0A6J4Q425_9ACTN</name>
<dbReference type="InterPro" id="IPR041496">
    <property type="entry name" value="YitH/HolE_GNAT"/>
</dbReference>
<dbReference type="CDD" id="cd04301">
    <property type="entry name" value="NAT_SF"/>
    <property type="match status" value="1"/>
</dbReference>
<dbReference type="AlphaFoldDB" id="A0A6J4Q425"/>
<dbReference type="SUPFAM" id="SSF55729">
    <property type="entry name" value="Acyl-CoA N-acyltransferases (Nat)"/>
    <property type="match status" value="1"/>
</dbReference>
<organism evidence="2">
    <name type="scientific">uncultured Rubrobacteraceae bacterium</name>
    <dbReference type="NCBI Taxonomy" id="349277"/>
    <lineage>
        <taxon>Bacteria</taxon>
        <taxon>Bacillati</taxon>
        <taxon>Actinomycetota</taxon>
        <taxon>Rubrobacteria</taxon>
        <taxon>Rubrobacterales</taxon>
        <taxon>Rubrobacteraceae</taxon>
        <taxon>environmental samples</taxon>
    </lineage>
</organism>
<dbReference type="Pfam" id="PF18014">
    <property type="entry name" value="Acetyltransf_18"/>
    <property type="match status" value="1"/>
</dbReference>
<dbReference type="Gene3D" id="3.40.630.90">
    <property type="match status" value="1"/>
</dbReference>
<reference evidence="2" key="1">
    <citation type="submission" date="2020-02" db="EMBL/GenBank/DDBJ databases">
        <authorList>
            <person name="Meier V. D."/>
        </authorList>
    </citation>
    <scope>NUCLEOTIDE SEQUENCE</scope>
    <source>
        <strain evidence="2">AVDCRST_MAG03</strain>
    </source>
</reference>
<dbReference type="PANTHER" id="PTHR47237:SF2">
    <property type="entry name" value="BLL4206 PROTEIN"/>
    <property type="match status" value="1"/>
</dbReference>
<accession>A0A6J4Q425</accession>
<dbReference type="EMBL" id="CADCUT010000208">
    <property type="protein sequence ID" value="CAA9434189.1"/>
    <property type="molecule type" value="Genomic_DNA"/>
</dbReference>